<dbReference type="EMBL" id="VXIV02000049">
    <property type="protein sequence ID" value="KAF6041420.1"/>
    <property type="molecule type" value="Genomic_DNA"/>
</dbReference>
<accession>A0A7J7KT82</accession>
<keyword evidence="2" id="KW-1185">Reference proteome</keyword>
<name>A0A7J7KT82_BUGNE</name>
<organism evidence="1 2">
    <name type="scientific">Bugula neritina</name>
    <name type="common">Brown bryozoan</name>
    <name type="synonym">Sertularia neritina</name>
    <dbReference type="NCBI Taxonomy" id="10212"/>
    <lineage>
        <taxon>Eukaryota</taxon>
        <taxon>Metazoa</taxon>
        <taxon>Spiralia</taxon>
        <taxon>Lophotrochozoa</taxon>
        <taxon>Bryozoa</taxon>
        <taxon>Gymnolaemata</taxon>
        <taxon>Cheilostomatida</taxon>
        <taxon>Flustrina</taxon>
        <taxon>Buguloidea</taxon>
        <taxon>Bugulidae</taxon>
        <taxon>Bugula</taxon>
    </lineage>
</organism>
<dbReference type="AlphaFoldDB" id="A0A7J7KT82"/>
<gene>
    <name evidence="1" type="ORF">EB796_000267</name>
</gene>
<evidence type="ECO:0000313" key="2">
    <source>
        <dbReference type="Proteomes" id="UP000593567"/>
    </source>
</evidence>
<protein>
    <submittedName>
        <fullName evidence="1">Uncharacterized protein</fullName>
    </submittedName>
</protein>
<reference evidence="1" key="1">
    <citation type="submission" date="2020-06" db="EMBL/GenBank/DDBJ databases">
        <title>Draft genome of Bugula neritina, a colonial animal packing powerful symbionts and potential medicines.</title>
        <authorList>
            <person name="Rayko M."/>
        </authorList>
    </citation>
    <scope>NUCLEOTIDE SEQUENCE [LARGE SCALE GENOMIC DNA]</scope>
    <source>
        <strain evidence="1">Kwan_BN1</strain>
    </source>
</reference>
<proteinExistence type="predicted"/>
<dbReference type="Proteomes" id="UP000593567">
    <property type="component" value="Unassembled WGS sequence"/>
</dbReference>
<comment type="caution">
    <text evidence="1">The sequence shown here is derived from an EMBL/GenBank/DDBJ whole genome shotgun (WGS) entry which is preliminary data.</text>
</comment>
<sequence>MGSMRTRCPQCRATSVPSLLSLDQLPENEFANKLADLVREQDGNLTSGLDSEELYVGELLEPQSKPKKLTRKESCTCNA</sequence>
<evidence type="ECO:0000313" key="1">
    <source>
        <dbReference type="EMBL" id="KAF6041420.1"/>
    </source>
</evidence>